<sequence length="428" mass="45395">MKIEEFREENGATLVVATLPGALSFSAFLGVRTGSRDDPAGREGIAHLLEHLAFKGTARRPTFRDVAVELDRVGAEFNAFTGREWLAFYVRGGSAAASTALDVLVDMYTGSLVSEETVAREKKVVIEELRLNENDGRLRADDLMHQAMFAGTGLANPVGGTVQAVEAVDAASVVAHMARHFTGPGTVLGLAGDVTPALVRQARRLLRAVPAAGTAGTAAAREPTGPARAGATAPAAAILPMDAPHVHYVLSFPGWAATDDNRYAVGLLHTILGGGMLSRLFCALREERGLSYYVGADHAAYRDRGSFNLRAGVRPERLAEAVAVTVEQLTDILHKGITARELDRAISYARGRLELGLGDPRGALLFLLRRACTDGRWEAPEEVVARTRAVSADAVMEALRACLSAPPVLCCAGPLDRADDALAELSAL</sequence>
<dbReference type="SUPFAM" id="SSF63411">
    <property type="entry name" value="LuxS/MPP-like metallohydrolase"/>
    <property type="match status" value="2"/>
</dbReference>
<evidence type="ECO:0000256" key="1">
    <source>
        <dbReference type="ARBA" id="ARBA00007261"/>
    </source>
</evidence>
<dbReference type="Proteomes" id="UP001447516">
    <property type="component" value="Unassembled WGS sequence"/>
</dbReference>
<evidence type="ECO:0000313" key="5">
    <source>
        <dbReference type="EMBL" id="MEN3541021.1"/>
    </source>
</evidence>
<evidence type="ECO:0000259" key="3">
    <source>
        <dbReference type="Pfam" id="PF00675"/>
    </source>
</evidence>
<dbReference type="Pfam" id="PF00675">
    <property type="entry name" value="Peptidase_M16"/>
    <property type="match status" value="1"/>
</dbReference>
<proteinExistence type="inferred from homology"/>
<dbReference type="InterPro" id="IPR050361">
    <property type="entry name" value="MPP/UQCRC_Complex"/>
</dbReference>
<evidence type="ECO:0000256" key="2">
    <source>
        <dbReference type="RuleBase" id="RU004447"/>
    </source>
</evidence>
<evidence type="ECO:0000259" key="4">
    <source>
        <dbReference type="Pfam" id="PF05193"/>
    </source>
</evidence>
<dbReference type="PANTHER" id="PTHR11851">
    <property type="entry name" value="METALLOPROTEASE"/>
    <property type="match status" value="1"/>
</dbReference>
<reference evidence="5 6" key="1">
    <citation type="submission" date="2024-05" db="EMBL/GenBank/DDBJ databases">
        <title>Microbispora sp.ZYX-F-249.</title>
        <authorList>
            <person name="Xie H."/>
        </authorList>
    </citation>
    <scope>NUCLEOTIDE SEQUENCE [LARGE SCALE GENOMIC DNA]</scope>
    <source>
        <strain evidence="5 6">ZYX-F-249</strain>
    </source>
</reference>
<dbReference type="InterPro" id="IPR011249">
    <property type="entry name" value="Metalloenz_LuxS/M16"/>
</dbReference>
<dbReference type="Gene3D" id="3.30.830.10">
    <property type="entry name" value="Metalloenzyme, LuxS/M16 peptidase-like"/>
    <property type="match status" value="2"/>
</dbReference>
<dbReference type="PROSITE" id="PS00143">
    <property type="entry name" value="INSULINASE"/>
    <property type="match status" value="1"/>
</dbReference>
<keyword evidence="6" id="KW-1185">Reference proteome</keyword>
<feature type="domain" description="Peptidase M16 C-terminal" evidence="4">
    <location>
        <begin position="168"/>
        <end position="346"/>
    </location>
</feature>
<accession>A0ABV0B3R0</accession>
<comment type="caution">
    <text evidence="5">The sequence shown here is derived from an EMBL/GenBank/DDBJ whole genome shotgun (WGS) entry which is preliminary data.</text>
</comment>
<dbReference type="EMBL" id="JBDJAW010000069">
    <property type="protein sequence ID" value="MEN3541021.1"/>
    <property type="molecule type" value="Genomic_DNA"/>
</dbReference>
<comment type="similarity">
    <text evidence="1 2">Belongs to the peptidase M16 family.</text>
</comment>
<dbReference type="PANTHER" id="PTHR11851:SF49">
    <property type="entry name" value="MITOCHONDRIAL-PROCESSING PEPTIDASE SUBUNIT ALPHA"/>
    <property type="match status" value="1"/>
</dbReference>
<dbReference type="RefSeq" id="WP_346230858.1">
    <property type="nucleotide sequence ID" value="NZ_JBDJAW010000069.1"/>
</dbReference>
<dbReference type="InterPro" id="IPR011765">
    <property type="entry name" value="Pept_M16_N"/>
</dbReference>
<dbReference type="InterPro" id="IPR001431">
    <property type="entry name" value="Pept_M16_Zn_BS"/>
</dbReference>
<name>A0ABV0B3R0_9ACTN</name>
<dbReference type="Pfam" id="PF05193">
    <property type="entry name" value="Peptidase_M16_C"/>
    <property type="match status" value="1"/>
</dbReference>
<dbReference type="InterPro" id="IPR007863">
    <property type="entry name" value="Peptidase_M16_C"/>
</dbReference>
<protein>
    <submittedName>
        <fullName evidence="5">Pitrilysin family protein</fullName>
    </submittedName>
</protein>
<gene>
    <name evidence="5" type="ORF">AAH991_38310</name>
</gene>
<feature type="domain" description="Peptidase M16 N-terminal" evidence="3">
    <location>
        <begin position="27"/>
        <end position="161"/>
    </location>
</feature>
<evidence type="ECO:0000313" key="6">
    <source>
        <dbReference type="Proteomes" id="UP001447516"/>
    </source>
</evidence>
<organism evidence="5 6">
    <name type="scientific">Microbispora maris</name>
    <dbReference type="NCBI Taxonomy" id="3144104"/>
    <lineage>
        <taxon>Bacteria</taxon>
        <taxon>Bacillati</taxon>
        <taxon>Actinomycetota</taxon>
        <taxon>Actinomycetes</taxon>
        <taxon>Streptosporangiales</taxon>
        <taxon>Streptosporangiaceae</taxon>
        <taxon>Microbispora</taxon>
    </lineage>
</organism>